<evidence type="ECO:0000256" key="1">
    <source>
        <dbReference type="ARBA" id="ARBA00008791"/>
    </source>
</evidence>
<keyword evidence="4" id="KW-1185">Reference proteome</keyword>
<dbReference type="InterPro" id="IPR006016">
    <property type="entry name" value="UspA"/>
</dbReference>
<dbReference type="Pfam" id="PF00582">
    <property type="entry name" value="Usp"/>
    <property type="match status" value="1"/>
</dbReference>
<gene>
    <name evidence="3" type="ORF">FAB82_04600</name>
</gene>
<sequence length="147" mass="15094">MSAADRNPQKIIVGVDGSDSSINALKWAFGQAELTGATVEAIHTWHVDAAYGAAALMVPTNEFALGAKKTLEEAVSKASGGTPPVPIEERVFEAPAAKTLIEESKHASLLVVGSRGHGGFVGALIGSVSQYCVNHATCPVVVVRSAG</sequence>
<proteinExistence type="inferred from homology"/>
<reference evidence="4" key="1">
    <citation type="submission" date="2019-04" db="EMBL/GenBank/DDBJ databases">
        <title>Nocardioides xinjiangensis sp. nov.</title>
        <authorList>
            <person name="Liu S."/>
        </authorList>
    </citation>
    <scope>NUCLEOTIDE SEQUENCE [LARGE SCALE GENOMIC DNA]</scope>
    <source>
        <strain evidence="4">18</strain>
    </source>
</reference>
<comment type="caution">
    <text evidence="3">The sequence shown here is derived from an EMBL/GenBank/DDBJ whole genome shotgun (WGS) entry which is preliminary data.</text>
</comment>
<dbReference type="Proteomes" id="UP000308760">
    <property type="component" value="Unassembled WGS sequence"/>
</dbReference>
<dbReference type="RefSeq" id="WP_136533365.1">
    <property type="nucleotide sequence ID" value="NZ_STGY01000016.1"/>
</dbReference>
<dbReference type="InterPro" id="IPR006015">
    <property type="entry name" value="Universal_stress_UspA"/>
</dbReference>
<dbReference type="InterPro" id="IPR014729">
    <property type="entry name" value="Rossmann-like_a/b/a_fold"/>
</dbReference>
<evidence type="ECO:0000313" key="4">
    <source>
        <dbReference type="Proteomes" id="UP000308760"/>
    </source>
</evidence>
<evidence type="ECO:0000313" key="3">
    <source>
        <dbReference type="EMBL" id="THV42800.1"/>
    </source>
</evidence>
<dbReference type="SUPFAM" id="SSF52402">
    <property type="entry name" value="Adenine nucleotide alpha hydrolases-like"/>
    <property type="match status" value="1"/>
</dbReference>
<dbReference type="AlphaFoldDB" id="A0A4S8QEN1"/>
<dbReference type="Gene3D" id="3.40.50.620">
    <property type="entry name" value="HUPs"/>
    <property type="match status" value="1"/>
</dbReference>
<organism evidence="3 4">
    <name type="scientific">Glycomyces buryatensis</name>
    <dbReference type="NCBI Taxonomy" id="2570927"/>
    <lineage>
        <taxon>Bacteria</taxon>
        <taxon>Bacillati</taxon>
        <taxon>Actinomycetota</taxon>
        <taxon>Actinomycetes</taxon>
        <taxon>Glycomycetales</taxon>
        <taxon>Glycomycetaceae</taxon>
        <taxon>Glycomyces</taxon>
    </lineage>
</organism>
<dbReference type="OrthoDB" id="3865341at2"/>
<protein>
    <submittedName>
        <fullName evidence="3">Universal stress protein</fullName>
    </submittedName>
</protein>
<evidence type="ECO:0000259" key="2">
    <source>
        <dbReference type="Pfam" id="PF00582"/>
    </source>
</evidence>
<dbReference type="CDD" id="cd23659">
    <property type="entry name" value="USP_At3g01520-like"/>
    <property type="match status" value="1"/>
</dbReference>
<comment type="similarity">
    <text evidence="1">Belongs to the universal stress protein A family.</text>
</comment>
<dbReference type="PANTHER" id="PTHR46553:SF3">
    <property type="entry name" value="ADENINE NUCLEOTIDE ALPHA HYDROLASES-LIKE SUPERFAMILY PROTEIN"/>
    <property type="match status" value="1"/>
</dbReference>
<dbReference type="EMBL" id="STGY01000016">
    <property type="protein sequence ID" value="THV42800.1"/>
    <property type="molecule type" value="Genomic_DNA"/>
</dbReference>
<name>A0A4S8QEN1_9ACTN</name>
<dbReference type="PRINTS" id="PR01438">
    <property type="entry name" value="UNVRSLSTRESS"/>
</dbReference>
<accession>A0A4S8QEN1</accession>
<reference evidence="3 4" key="2">
    <citation type="submission" date="2019-05" db="EMBL/GenBank/DDBJ databases">
        <title>Glycomyces buryatensis sp. nov.</title>
        <authorList>
            <person name="Nikitina E."/>
        </authorList>
    </citation>
    <scope>NUCLEOTIDE SEQUENCE [LARGE SCALE GENOMIC DNA]</scope>
    <source>
        <strain evidence="3 4">18</strain>
    </source>
</reference>
<feature type="domain" description="UspA" evidence="2">
    <location>
        <begin position="9"/>
        <end position="144"/>
    </location>
</feature>
<dbReference type="PANTHER" id="PTHR46553">
    <property type="entry name" value="ADENINE NUCLEOTIDE ALPHA HYDROLASES-LIKE SUPERFAMILY PROTEIN"/>
    <property type="match status" value="1"/>
</dbReference>